<dbReference type="InterPro" id="IPR006153">
    <property type="entry name" value="Cation/H_exchanger_TM"/>
</dbReference>
<feature type="transmembrane region" description="Helical" evidence="7">
    <location>
        <begin position="47"/>
        <end position="65"/>
    </location>
</feature>
<feature type="transmembrane region" description="Helical" evidence="7">
    <location>
        <begin position="147"/>
        <end position="169"/>
    </location>
</feature>
<accession>S7PV01</accession>
<evidence type="ECO:0000256" key="5">
    <source>
        <dbReference type="ARBA" id="ARBA00023065"/>
    </source>
</evidence>
<evidence type="ECO:0000313" key="9">
    <source>
        <dbReference type="EMBL" id="EPQ51288.1"/>
    </source>
</evidence>
<feature type="transmembrane region" description="Helical" evidence="7">
    <location>
        <begin position="365"/>
        <end position="385"/>
    </location>
</feature>
<keyword evidence="4 7" id="KW-1133">Transmembrane helix</keyword>
<dbReference type="GeneID" id="19309291"/>
<evidence type="ECO:0000256" key="7">
    <source>
        <dbReference type="SAM" id="Phobius"/>
    </source>
</evidence>
<dbReference type="Pfam" id="PF00999">
    <property type="entry name" value="Na_H_Exchanger"/>
    <property type="match status" value="1"/>
</dbReference>
<dbReference type="Proteomes" id="UP000030669">
    <property type="component" value="Unassembled WGS sequence"/>
</dbReference>
<name>S7PV01_GLOTA</name>
<dbReference type="KEGG" id="gtr:GLOTRDRAFT_9110"/>
<sequence length="422" mass="46186">AGILSGSNPTQYDLNDPFKLWAIQVVVIVVVSRLCYMLFWRMRQPRVVAEIIGGIVLGPTVMGRIPRFSATIFPQESIPLLNLCATLGLVLFLFLAGLEIDLKLIKKHARLSIVISAAGLISPFAFGSLLAIPLYREFIDQTVDFGYFLLFTCISVGITAFPILCRMLAELDLFNTTLGSVVLAAGVGNDVIGWILLALAVTLVNSTSGLAALWIALTCAGYTVFLMYPVRWLFLWIGRKTGELETGDLSSVMMTCSIMMLLVSALFTDIIGLHAIFGGFLSGLVVPRERQLSITVMKRLEPVVWNIFLPVYFALSGLKTDLGLLNDGKSWGFTCVVCLMAYMGKFIGCGIASRFLGFTWRESSAIGTLMSCKGLLELIVVNLALQARIFTGHVFAMFVVHAIVLTVVITPLTGLIYPARFR</sequence>
<feature type="domain" description="Cation/H+ exchanger transmembrane" evidence="8">
    <location>
        <begin position="30"/>
        <end position="412"/>
    </location>
</feature>
<feature type="transmembrane region" description="Helical" evidence="7">
    <location>
        <begin position="20"/>
        <end position="40"/>
    </location>
</feature>
<dbReference type="GO" id="GO:0016020">
    <property type="term" value="C:membrane"/>
    <property type="evidence" value="ECO:0007669"/>
    <property type="project" value="UniProtKB-SubCell"/>
</dbReference>
<keyword evidence="3 7" id="KW-0812">Transmembrane</keyword>
<feature type="non-terminal residue" evidence="9">
    <location>
        <position position="1"/>
    </location>
</feature>
<evidence type="ECO:0000256" key="6">
    <source>
        <dbReference type="ARBA" id="ARBA00023136"/>
    </source>
</evidence>
<dbReference type="HOGENOM" id="CLU_005126_7_0_1"/>
<dbReference type="PANTHER" id="PTHR32468">
    <property type="entry name" value="CATION/H + ANTIPORTER"/>
    <property type="match status" value="1"/>
</dbReference>
<dbReference type="GO" id="GO:0015297">
    <property type="term" value="F:antiporter activity"/>
    <property type="evidence" value="ECO:0007669"/>
    <property type="project" value="InterPro"/>
</dbReference>
<keyword evidence="6 7" id="KW-0472">Membrane</keyword>
<dbReference type="RefSeq" id="XP_007870134.1">
    <property type="nucleotide sequence ID" value="XM_007871943.1"/>
</dbReference>
<proteinExistence type="predicted"/>
<dbReference type="InterPro" id="IPR038770">
    <property type="entry name" value="Na+/solute_symporter_sf"/>
</dbReference>
<evidence type="ECO:0000256" key="2">
    <source>
        <dbReference type="ARBA" id="ARBA00022448"/>
    </source>
</evidence>
<dbReference type="EMBL" id="KB469311">
    <property type="protein sequence ID" value="EPQ51288.1"/>
    <property type="molecule type" value="Genomic_DNA"/>
</dbReference>
<feature type="non-terminal residue" evidence="9">
    <location>
        <position position="422"/>
    </location>
</feature>
<gene>
    <name evidence="9" type="ORF">GLOTRDRAFT_9110</name>
</gene>
<feature type="transmembrane region" description="Helical" evidence="7">
    <location>
        <begin position="210"/>
        <end position="237"/>
    </location>
</feature>
<protein>
    <submittedName>
        <fullName evidence="9">Sodium/hydrogen exchanger</fullName>
    </submittedName>
</protein>
<reference evidence="9 10" key="1">
    <citation type="journal article" date="2012" name="Science">
        <title>The Paleozoic origin of enzymatic lignin decomposition reconstructed from 31 fungal genomes.</title>
        <authorList>
            <person name="Floudas D."/>
            <person name="Binder M."/>
            <person name="Riley R."/>
            <person name="Barry K."/>
            <person name="Blanchette R.A."/>
            <person name="Henrissat B."/>
            <person name="Martinez A.T."/>
            <person name="Otillar R."/>
            <person name="Spatafora J.W."/>
            <person name="Yadav J.S."/>
            <person name="Aerts A."/>
            <person name="Benoit I."/>
            <person name="Boyd A."/>
            <person name="Carlson A."/>
            <person name="Copeland A."/>
            <person name="Coutinho P.M."/>
            <person name="de Vries R.P."/>
            <person name="Ferreira P."/>
            <person name="Findley K."/>
            <person name="Foster B."/>
            <person name="Gaskell J."/>
            <person name="Glotzer D."/>
            <person name="Gorecki P."/>
            <person name="Heitman J."/>
            <person name="Hesse C."/>
            <person name="Hori C."/>
            <person name="Igarashi K."/>
            <person name="Jurgens J.A."/>
            <person name="Kallen N."/>
            <person name="Kersten P."/>
            <person name="Kohler A."/>
            <person name="Kuees U."/>
            <person name="Kumar T.K.A."/>
            <person name="Kuo A."/>
            <person name="LaButti K."/>
            <person name="Larrondo L.F."/>
            <person name="Lindquist E."/>
            <person name="Ling A."/>
            <person name="Lombard V."/>
            <person name="Lucas S."/>
            <person name="Lundell T."/>
            <person name="Martin R."/>
            <person name="McLaughlin D.J."/>
            <person name="Morgenstern I."/>
            <person name="Morin E."/>
            <person name="Murat C."/>
            <person name="Nagy L.G."/>
            <person name="Nolan M."/>
            <person name="Ohm R.A."/>
            <person name="Patyshakuliyeva A."/>
            <person name="Rokas A."/>
            <person name="Ruiz-Duenas F.J."/>
            <person name="Sabat G."/>
            <person name="Salamov A."/>
            <person name="Samejima M."/>
            <person name="Schmutz J."/>
            <person name="Slot J.C."/>
            <person name="St John F."/>
            <person name="Stenlid J."/>
            <person name="Sun H."/>
            <person name="Sun S."/>
            <person name="Syed K."/>
            <person name="Tsang A."/>
            <person name="Wiebenga A."/>
            <person name="Young D."/>
            <person name="Pisabarro A."/>
            <person name="Eastwood D.C."/>
            <person name="Martin F."/>
            <person name="Cullen D."/>
            <person name="Grigoriev I.V."/>
            <person name="Hibbett D.S."/>
        </authorList>
    </citation>
    <scope>NUCLEOTIDE SEQUENCE [LARGE SCALE GENOMIC DNA]</scope>
    <source>
        <strain evidence="9 10">ATCC 11539</strain>
    </source>
</reference>
<feature type="transmembrane region" description="Helical" evidence="7">
    <location>
        <begin position="77"/>
        <end position="98"/>
    </location>
</feature>
<dbReference type="GO" id="GO:1902600">
    <property type="term" value="P:proton transmembrane transport"/>
    <property type="evidence" value="ECO:0007669"/>
    <property type="project" value="InterPro"/>
</dbReference>
<evidence type="ECO:0000256" key="3">
    <source>
        <dbReference type="ARBA" id="ARBA00022692"/>
    </source>
</evidence>
<feature type="transmembrane region" description="Helical" evidence="7">
    <location>
        <begin position="181"/>
        <end position="204"/>
    </location>
</feature>
<dbReference type="InterPro" id="IPR050794">
    <property type="entry name" value="CPA2_transporter"/>
</dbReference>
<evidence type="ECO:0000313" key="10">
    <source>
        <dbReference type="Proteomes" id="UP000030669"/>
    </source>
</evidence>
<feature type="transmembrane region" description="Helical" evidence="7">
    <location>
        <begin position="110"/>
        <end position="135"/>
    </location>
</feature>
<evidence type="ECO:0000256" key="1">
    <source>
        <dbReference type="ARBA" id="ARBA00004141"/>
    </source>
</evidence>
<dbReference type="PANTHER" id="PTHR32468:SF0">
    <property type="entry name" value="K(+)_H(+) ANTIPORTER 1"/>
    <property type="match status" value="1"/>
</dbReference>
<dbReference type="OMA" id="HSAFGAL"/>
<keyword evidence="5" id="KW-0406">Ion transport</keyword>
<dbReference type="Gene3D" id="1.20.1530.20">
    <property type="match status" value="1"/>
</dbReference>
<comment type="subcellular location">
    <subcellularLocation>
        <location evidence="1">Membrane</location>
        <topology evidence="1">Multi-pass membrane protein</topology>
    </subcellularLocation>
</comment>
<keyword evidence="2" id="KW-0813">Transport</keyword>
<evidence type="ECO:0000259" key="8">
    <source>
        <dbReference type="Pfam" id="PF00999"/>
    </source>
</evidence>
<feature type="transmembrane region" description="Helical" evidence="7">
    <location>
        <begin position="330"/>
        <end position="353"/>
    </location>
</feature>
<feature type="transmembrane region" description="Helical" evidence="7">
    <location>
        <begin position="258"/>
        <end position="282"/>
    </location>
</feature>
<feature type="transmembrane region" description="Helical" evidence="7">
    <location>
        <begin position="394"/>
        <end position="417"/>
    </location>
</feature>
<dbReference type="eggNOG" id="KOG1650">
    <property type="taxonomic scope" value="Eukaryota"/>
</dbReference>
<keyword evidence="10" id="KW-1185">Reference proteome</keyword>
<dbReference type="AlphaFoldDB" id="S7PV01"/>
<organism evidence="9 10">
    <name type="scientific">Gloeophyllum trabeum (strain ATCC 11539 / FP-39264 / Madison 617)</name>
    <name type="common">Brown rot fungus</name>
    <dbReference type="NCBI Taxonomy" id="670483"/>
    <lineage>
        <taxon>Eukaryota</taxon>
        <taxon>Fungi</taxon>
        <taxon>Dikarya</taxon>
        <taxon>Basidiomycota</taxon>
        <taxon>Agaricomycotina</taxon>
        <taxon>Agaricomycetes</taxon>
        <taxon>Gloeophyllales</taxon>
        <taxon>Gloeophyllaceae</taxon>
        <taxon>Gloeophyllum</taxon>
    </lineage>
</organism>
<evidence type="ECO:0000256" key="4">
    <source>
        <dbReference type="ARBA" id="ARBA00022989"/>
    </source>
</evidence>
<dbReference type="OrthoDB" id="2687058at2759"/>